<dbReference type="PIRSF" id="PIRSF000887">
    <property type="entry name" value="Pesterase_MJ0037"/>
    <property type="match status" value="1"/>
</dbReference>
<dbReference type="EMBL" id="CP065748">
    <property type="protein sequence ID" value="QPS83031.1"/>
    <property type="molecule type" value="Genomic_DNA"/>
</dbReference>
<dbReference type="Gene3D" id="3.60.21.10">
    <property type="match status" value="1"/>
</dbReference>
<keyword evidence="2" id="KW-0436">Ligase</keyword>
<evidence type="ECO:0000313" key="2">
    <source>
        <dbReference type="EMBL" id="QPS83031.1"/>
    </source>
</evidence>
<dbReference type="InterPro" id="IPR029052">
    <property type="entry name" value="Metallo-depent_PP-like"/>
</dbReference>
<dbReference type="PANTHER" id="PTHR39323">
    <property type="entry name" value="BLR1149 PROTEIN"/>
    <property type="match status" value="1"/>
</dbReference>
<keyword evidence="3" id="KW-1185">Reference proteome</keyword>
<gene>
    <name evidence="2" type="primary">pdeM</name>
    <name evidence="2" type="ORF">I6G47_08140</name>
</gene>
<keyword evidence="2" id="KW-0255">Endonuclease</keyword>
<protein>
    <submittedName>
        <fullName evidence="2">Ligase-associated DNA damage response endonuclease PdeM</fullName>
        <ecNumber evidence="2">3.1.-.-</ecNumber>
    </submittedName>
</protein>
<evidence type="ECO:0000313" key="3">
    <source>
        <dbReference type="Proteomes" id="UP000595064"/>
    </source>
</evidence>
<dbReference type="PANTHER" id="PTHR39323:SF1">
    <property type="entry name" value="BLR1149 PROTEIN"/>
    <property type="match status" value="1"/>
</dbReference>
<evidence type="ECO:0000259" key="1">
    <source>
        <dbReference type="Pfam" id="PF00149"/>
    </source>
</evidence>
<dbReference type="AlphaFoldDB" id="A0A7T3DFA4"/>
<dbReference type="InterPro" id="IPR004843">
    <property type="entry name" value="Calcineurin-like_PHP"/>
</dbReference>
<dbReference type="SUPFAM" id="SSF56300">
    <property type="entry name" value="Metallo-dependent phosphatases"/>
    <property type="match status" value="1"/>
</dbReference>
<dbReference type="KEGG" id="dla:I6G47_08140"/>
<keyword evidence="2" id="KW-0378">Hydrolase</keyword>
<accession>A0A7T3DFA4</accession>
<sequence>MKGHAPLPSPVSPDALAGSLGMFLAGEPVHLLAQHALWWPAQGTLFIADLHLGKAATFRARGIPVPAGTTQGNLERLSALLLGLPVRRLVVLGDFLHAAEARNPAVLAALARWRSRHAAVELVLVRGNHDSHAGDPPPALGFAIVDEPWHLGPFAACHHPPPPTQDLQAQQARPWHVLAGHVHPAIVLRGTGRDALRLPCFAVHAGFTLLPAFGLFTGMASLPPEPGRQLFAVGADRVWAVPG</sequence>
<dbReference type="Pfam" id="PF00149">
    <property type="entry name" value="Metallophos"/>
    <property type="match status" value="1"/>
</dbReference>
<reference evidence="2 3" key="1">
    <citation type="submission" date="2020-12" db="EMBL/GenBank/DDBJ databases">
        <title>FDA dAtabase for Regulatory Grade micrObial Sequences (FDA-ARGOS): Supporting development and validation of Infectious Disease Dx tests.</title>
        <authorList>
            <person name="Sproer C."/>
            <person name="Gronow S."/>
            <person name="Severitt S."/>
            <person name="Schroder I."/>
            <person name="Tallon L."/>
            <person name="Sadzewicz L."/>
            <person name="Zhao X."/>
            <person name="Boylan J."/>
            <person name="Ott S."/>
            <person name="Bowen H."/>
            <person name="Vavikolanu K."/>
            <person name="Mehta A."/>
            <person name="Aluvathingal J."/>
            <person name="Nadendla S."/>
            <person name="Lowell S."/>
            <person name="Myers T."/>
            <person name="Yan Y."/>
            <person name="Sichtig H."/>
        </authorList>
    </citation>
    <scope>NUCLEOTIDE SEQUENCE [LARGE SCALE GENOMIC DNA]</scope>
    <source>
        <strain evidence="2 3">FDAARGOS_890</strain>
    </source>
</reference>
<dbReference type="GO" id="GO:0004519">
    <property type="term" value="F:endonuclease activity"/>
    <property type="evidence" value="ECO:0007669"/>
    <property type="project" value="UniProtKB-KW"/>
</dbReference>
<dbReference type="RefSeq" id="WP_034347934.1">
    <property type="nucleotide sequence ID" value="NZ_AP025556.1"/>
</dbReference>
<name>A0A7T3DFA4_9BURK</name>
<feature type="domain" description="Calcineurin-like phosphoesterase" evidence="1">
    <location>
        <begin position="45"/>
        <end position="149"/>
    </location>
</feature>
<dbReference type="EC" id="3.1.-.-" evidence="2"/>
<keyword evidence="2" id="KW-0540">Nuclease</keyword>
<dbReference type="GO" id="GO:0016874">
    <property type="term" value="F:ligase activity"/>
    <property type="evidence" value="ECO:0007669"/>
    <property type="project" value="UniProtKB-KW"/>
</dbReference>
<dbReference type="Proteomes" id="UP000595064">
    <property type="component" value="Chromosome"/>
</dbReference>
<dbReference type="GO" id="GO:0016787">
    <property type="term" value="F:hydrolase activity"/>
    <property type="evidence" value="ECO:0007669"/>
    <property type="project" value="UniProtKB-KW"/>
</dbReference>
<dbReference type="NCBIfam" id="TIGR04123">
    <property type="entry name" value="P_estr_lig_assc"/>
    <property type="match status" value="1"/>
</dbReference>
<dbReference type="InterPro" id="IPR026336">
    <property type="entry name" value="PdeM-like"/>
</dbReference>
<proteinExistence type="predicted"/>
<organism evidence="2 3">
    <name type="scientific">Delftia lacustris</name>
    <dbReference type="NCBI Taxonomy" id="558537"/>
    <lineage>
        <taxon>Bacteria</taxon>
        <taxon>Pseudomonadati</taxon>
        <taxon>Pseudomonadota</taxon>
        <taxon>Betaproteobacteria</taxon>
        <taxon>Burkholderiales</taxon>
        <taxon>Comamonadaceae</taxon>
        <taxon>Delftia</taxon>
    </lineage>
</organism>
<dbReference type="InterPro" id="IPR024173">
    <property type="entry name" value="Pesterase_MJ0037-like"/>
</dbReference>